<dbReference type="PRINTS" id="PR00407">
    <property type="entry name" value="EUMOPTERIN"/>
</dbReference>
<dbReference type="STRING" id="1962155.B1813_04685"/>
<gene>
    <name evidence="3" type="ORF">B1813_04685</name>
</gene>
<feature type="transmembrane region" description="Helical" evidence="1">
    <location>
        <begin position="136"/>
        <end position="154"/>
    </location>
</feature>
<feature type="transmembrane region" description="Helical" evidence="1">
    <location>
        <begin position="103"/>
        <end position="124"/>
    </location>
</feature>
<evidence type="ECO:0000259" key="2">
    <source>
        <dbReference type="Pfam" id="PF00174"/>
    </source>
</evidence>
<dbReference type="GO" id="GO:0016491">
    <property type="term" value="F:oxidoreductase activity"/>
    <property type="evidence" value="ECO:0007669"/>
    <property type="project" value="InterPro"/>
</dbReference>
<dbReference type="Proteomes" id="UP000192591">
    <property type="component" value="Unassembled WGS sequence"/>
</dbReference>
<proteinExistence type="predicted"/>
<dbReference type="AlphaFoldDB" id="A0A1V9A9M0"/>
<dbReference type="SUPFAM" id="SSF81342">
    <property type="entry name" value="Transmembrane di-heme cytochromes"/>
    <property type="match status" value="1"/>
</dbReference>
<evidence type="ECO:0000256" key="1">
    <source>
        <dbReference type="SAM" id="Phobius"/>
    </source>
</evidence>
<feature type="domain" description="Oxidoreductase molybdopterin-binding" evidence="2">
    <location>
        <begin position="232"/>
        <end position="365"/>
    </location>
</feature>
<accession>A0A1V9A9M0</accession>
<protein>
    <submittedName>
        <fullName evidence="3">Molybdopterin-binding protein</fullName>
    </submittedName>
</protein>
<keyword evidence="1" id="KW-0472">Membrane</keyword>
<dbReference type="EMBL" id="MWIH01000003">
    <property type="protein sequence ID" value="OQO93827.1"/>
    <property type="molecule type" value="Genomic_DNA"/>
</dbReference>
<feature type="transmembrane region" description="Helical" evidence="1">
    <location>
        <begin position="20"/>
        <end position="40"/>
    </location>
</feature>
<dbReference type="InterPro" id="IPR000572">
    <property type="entry name" value="OxRdtase_Mopterin-bd_dom"/>
</dbReference>
<dbReference type="InterPro" id="IPR019546">
    <property type="entry name" value="TAT_signal_bac_arc"/>
</dbReference>
<dbReference type="GO" id="GO:0022904">
    <property type="term" value="P:respiratory electron transport chain"/>
    <property type="evidence" value="ECO:0007669"/>
    <property type="project" value="InterPro"/>
</dbReference>
<feature type="transmembrane region" description="Helical" evidence="1">
    <location>
        <begin position="60"/>
        <end position="82"/>
    </location>
</feature>
<dbReference type="InterPro" id="IPR036374">
    <property type="entry name" value="OxRdtase_Mopterin-bd_sf"/>
</dbReference>
<keyword evidence="1" id="KW-1133">Transmembrane helix</keyword>
<dbReference type="Gene3D" id="3.90.420.10">
    <property type="entry name" value="Oxidoreductase, molybdopterin-binding domain"/>
    <property type="match status" value="1"/>
</dbReference>
<organism evidence="3 4">
    <name type="scientific">Saccharomonospora piscinae</name>
    <dbReference type="NCBI Taxonomy" id="687388"/>
    <lineage>
        <taxon>Bacteria</taxon>
        <taxon>Bacillati</taxon>
        <taxon>Actinomycetota</taxon>
        <taxon>Actinomycetes</taxon>
        <taxon>Pseudonocardiales</taxon>
        <taxon>Pseudonocardiaceae</taxon>
        <taxon>Saccharomonospora</taxon>
    </lineage>
</organism>
<dbReference type="InterPro" id="IPR008335">
    <property type="entry name" value="Mopterin_OxRdtase_euk"/>
</dbReference>
<keyword evidence="4" id="KW-1185">Reference proteome</keyword>
<dbReference type="PANTHER" id="PTHR43032:SF2">
    <property type="entry name" value="BLL0505 PROTEIN"/>
    <property type="match status" value="1"/>
</dbReference>
<evidence type="ECO:0000313" key="3">
    <source>
        <dbReference type="EMBL" id="OQO93827.1"/>
    </source>
</evidence>
<dbReference type="SUPFAM" id="SSF56524">
    <property type="entry name" value="Oxidoreductase molybdopterin-binding domain"/>
    <property type="match status" value="1"/>
</dbReference>
<dbReference type="NCBIfam" id="TIGR01409">
    <property type="entry name" value="TAT_signal_seq"/>
    <property type="match status" value="1"/>
</dbReference>
<dbReference type="GO" id="GO:0016020">
    <property type="term" value="C:membrane"/>
    <property type="evidence" value="ECO:0007669"/>
    <property type="project" value="InterPro"/>
</dbReference>
<dbReference type="Pfam" id="PF00174">
    <property type="entry name" value="Oxidored_molyb"/>
    <property type="match status" value="1"/>
</dbReference>
<dbReference type="PANTHER" id="PTHR43032">
    <property type="entry name" value="PROTEIN-METHIONINE-SULFOXIDE REDUCTASE"/>
    <property type="match status" value="1"/>
</dbReference>
<reference evidence="3 4" key="1">
    <citation type="submission" date="2017-02" db="EMBL/GenBank/DDBJ databases">
        <title>Draft genome of Saccharomonospora sp. 154.</title>
        <authorList>
            <person name="Alonso-Carmona G.S."/>
            <person name="De La Haba R."/>
            <person name="Vera-Gargallo B."/>
            <person name="Sandoval-Trujillo A.H."/>
            <person name="Ramirez-Duran N."/>
            <person name="Ventosa A."/>
        </authorList>
    </citation>
    <scope>NUCLEOTIDE SEQUENCE [LARGE SCALE GENOMIC DNA]</scope>
    <source>
        <strain evidence="3 4">LRS4.154</strain>
    </source>
</reference>
<dbReference type="InterPro" id="IPR016174">
    <property type="entry name" value="Di-haem_cyt_TM"/>
</dbReference>
<dbReference type="RefSeq" id="WP_081190750.1">
    <property type="nucleotide sequence ID" value="NZ_MWIH01000003.1"/>
</dbReference>
<comment type="caution">
    <text evidence="3">The sequence shown here is derived from an EMBL/GenBank/DDBJ whole genome shotgun (WGS) entry which is preliminary data.</text>
</comment>
<keyword evidence="1" id="KW-0812">Transmembrane</keyword>
<evidence type="ECO:0000313" key="4">
    <source>
        <dbReference type="Proteomes" id="UP000192591"/>
    </source>
</evidence>
<name>A0A1V9A9M0_SACPI</name>
<sequence>MGARPRFRSEAHDARVTSRVGVWLGVAFGLCFLTGLLSHLLQHPPGWFAWPTRPVYLYGITQGIHVVSGVIAVPLLLAKLWSVYPRLFQRPVVRSAGHALERLSILVLVSAAFFQLVTGLFNVAQNYAFGFFFPQVHYLVAWVAIGSVLVHVAVKLPVVRRTLREPLDSGPPEGGLLSRRGFLRVTAVAGGTAAVATAGAPIEALRPVTPLTWATGPGLPVNRTAAAANVRVDDPDWRLAVAVPGGTRTFTRAALAGLPQTTARLPITCVEGWTATATWTGVAVPDLLRAAGVPEGRAVRLVSLERGSLWSVSELSAHAARDRLALLALRLDGADLPPDHGYPCRLIAPNRPGVLQTKWLDRIEVL</sequence>